<dbReference type="EMBL" id="VZOJ01000002">
    <property type="protein sequence ID" value="KAB0644647.1"/>
    <property type="molecule type" value="Genomic_DNA"/>
</dbReference>
<dbReference type="Gene3D" id="1.10.10.2830">
    <property type="match status" value="1"/>
</dbReference>
<dbReference type="Proteomes" id="UP000430232">
    <property type="component" value="Unassembled WGS sequence"/>
</dbReference>
<evidence type="ECO:0000313" key="1">
    <source>
        <dbReference type="EMBL" id="KAB0644647.1"/>
    </source>
</evidence>
<gene>
    <name evidence="1" type="ORF">F7R21_02285</name>
</gene>
<comment type="caution">
    <text evidence="1">The sequence shown here is derived from an EMBL/GenBank/DDBJ whole genome shotgun (WGS) entry which is preliminary data.</text>
</comment>
<accession>A0A6H9TI17</accession>
<name>A0A6H9TI17_9BURK</name>
<keyword evidence="2" id="KW-1185">Reference proteome</keyword>
<evidence type="ECO:0000313" key="2">
    <source>
        <dbReference type="Proteomes" id="UP000430232"/>
    </source>
</evidence>
<reference evidence="1 2" key="1">
    <citation type="submission" date="2019-09" db="EMBL/GenBank/DDBJ databases">
        <title>Draft genome sequences of 48 bacterial type strains from the CCUG.</title>
        <authorList>
            <person name="Tunovic T."/>
            <person name="Pineiro-Iglesias B."/>
            <person name="Unosson C."/>
            <person name="Inganas E."/>
            <person name="Ohlen M."/>
            <person name="Cardew S."/>
            <person name="Jensie-Markopoulos S."/>
            <person name="Salva-Serra F."/>
            <person name="Jaen-Luchoro D."/>
            <person name="Karlsson R."/>
            <person name="Svensson-Stadler L."/>
            <person name="Chun J."/>
            <person name="Moore E."/>
        </authorList>
    </citation>
    <scope>NUCLEOTIDE SEQUENCE [LARGE SCALE GENOMIC DNA]</scope>
    <source>
        <strain evidence="1 2">CCUG 54555</strain>
    </source>
</reference>
<protein>
    <submittedName>
        <fullName evidence="1">Uncharacterized protein</fullName>
    </submittedName>
</protein>
<proteinExistence type="predicted"/>
<organism evidence="1 2">
    <name type="scientific">Burkholderia latens</name>
    <dbReference type="NCBI Taxonomy" id="488446"/>
    <lineage>
        <taxon>Bacteria</taxon>
        <taxon>Pseudomonadati</taxon>
        <taxon>Pseudomonadota</taxon>
        <taxon>Betaproteobacteria</taxon>
        <taxon>Burkholderiales</taxon>
        <taxon>Burkholderiaceae</taxon>
        <taxon>Burkholderia</taxon>
        <taxon>Burkholderia cepacia complex</taxon>
    </lineage>
</organism>
<dbReference type="OrthoDB" id="9035233at2"/>
<sequence length="191" mass="20734">MTLSNSCNSSAADKTAILRGRSAAIARHDDLRGASSPPVVLGNFYREQLDQQLWPSQATLAADFNVSKAMVTRSIQASLLPPEVISSFGGPCQISYRTAEIATKLIREVGKDIVTRRALTVPANFAPSKVISILSTGKVQAEDGVELRLSLGPNGRHLRIDARHIDLVVPHIPLLQDLLNTLLPSVLPRRR</sequence>
<dbReference type="AlphaFoldDB" id="A0A6H9TI17"/>